<evidence type="ECO:0000313" key="5">
    <source>
        <dbReference type="EMBL" id="MDC0739897.1"/>
    </source>
</evidence>
<feature type="domain" description="5'-Nucleotidase C-terminal" evidence="4">
    <location>
        <begin position="594"/>
        <end position="769"/>
    </location>
</feature>
<dbReference type="InterPro" id="IPR006179">
    <property type="entry name" value="5_nucleotidase/apyrase"/>
</dbReference>
<dbReference type="SUPFAM" id="SSF56300">
    <property type="entry name" value="Metallo-dependent phosphatases"/>
    <property type="match status" value="1"/>
</dbReference>
<evidence type="ECO:0000256" key="2">
    <source>
        <dbReference type="SAM" id="SignalP"/>
    </source>
</evidence>
<reference evidence="5 6" key="1">
    <citation type="submission" date="2022-11" db="EMBL/GenBank/DDBJ databases">
        <title>Minimal conservation of predation-associated metabolite biosynthetic gene clusters underscores biosynthetic potential of Myxococcota including descriptions for ten novel species: Archangium lansinium sp. nov., Myxococcus landrumus sp. nov., Nannocystis bai.</title>
        <authorList>
            <person name="Ahearne A."/>
            <person name="Stevens C."/>
            <person name="Dowd S."/>
        </authorList>
    </citation>
    <scope>NUCLEOTIDE SEQUENCE [LARGE SCALE GENOMIC DNA]</scope>
    <source>
        <strain evidence="5 6">RJM3</strain>
    </source>
</reference>
<organism evidence="5 6">
    <name type="scientific">Polyangium mundeleinium</name>
    <dbReference type="NCBI Taxonomy" id="2995306"/>
    <lineage>
        <taxon>Bacteria</taxon>
        <taxon>Pseudomonadati</taxon>
        <taxon>Myxococcota</taxon>
        <taxon>Polyangia</taxon>
        <taxon>Polyangiales</taxon>
        <taxon>Polyangiaceae</taxon>
        <taxon>Polyangium</taxon>
    </lineage>
</organism>
<evidence type="ECO:0000259" key="4">
    <source>
        <dbReference type="Pfam" id="PF02872"/>
    </source>
</evidence>
<dbReference type="InterPro" id="IPR004843">
    <property type="entry name" value="Calcineurin-like_PHP"/>
</dbReference>
<evidence type="ECO:0000313" key="6">
    <source>
        <dbReference type="Proteomes" id="UP001221411"/>
    </source>
</evidence>
<dbReference type="InterPro" id="IPR029052">
    <property type="entry name" value="Metallo-depent_PP-like"/>
</dbReference>
<protein>
    <submittedName>
        <fullName evidence="5">MXAN_6577-like cysteine-rich protein</fullName>
    </submittedName>
</protein>
<dbReference type="RefSeq" id="WP_271914521.1">
    <property type="nucleotide sequence ID" value="NZ_JAQNDO010000001.1"/>
</dbReference>
<gene>
    <name evidence="5" type="ORF">POL67_00980</name>
</gene>
<dbReference type="Pfam" id="PF02872">
    <property type="entry name" value="5_nucleotid_C"/>
    <property type="match status" value="1"/>
</dbReference>
<dbReference type="Proteomes" id="UP001221411">
    <property type="component" value="Unassembled WGS sequence"/>
</dbReference>
<dbReference type="NCBIfam" id="NF041328">
    <property type="entry name" value="C_rich_MXAN6577"/>
    <property type="match status" value="2"/>
</dbReference>
<dbReference type="PROSITE" id="PS51257">
    <property type="entry name" value="PROKAR_LIPOPROTEIN"/>
    <property type="match status" value="1"/>
</dbReference>
<dbReference type="Pfam" id="PF00149">
    <property type="entry name" value="Metallophos"/>
    <property type="match status" value="1"/>
</dbReference>
<proteinExistence type="predicted"/>
<feature type="signal peptide" evidence="2">
    <location>
        <begin position="1"/>
        <end position="29"/>
    </location>
</feature>
<sequence>MLSVDTRRRPGFPALLFSLLLVLWTAACGDDPAPPPACAGGTTSCNGTCVNVAADAQNCGACGTTCSADETCSDGACVLDCVSGQTTCGSTCVDTSKDLANCGACGNPCAAGEVCSNGTCALSCQASLSDCSGTCVDTSKDLANCGACGNPCAAGEVCSNGACALSCQASLSDCGGTCVNQQTDVENCGGCGLACAPGEVCSNGMCALSCQVDLTDCGGVCANLQTDLGNCGACGQACAPGEVCSNGMCALSCQAELVACDGLCVDTATNPAHCGACGTTCKFDEVCSNGTCESTTPVDLQFLSVSDWHGQLDPLVVNNVEIGGASVLSAYFQKERTTNPNTLVFTAGDGIGASPPLASYFNEEPAIKAMSLMGIDAYTFGNHDFDRGVGHLQSMIDLSTFEWVTSNLANIDGNLTGVATPYHMVEVGGLKVAIIGITSPDAPASTAPGSFGTITIKNPITSAMEARNAAEAAGAKVFVAIVHLGASLCDQATGTCQGPLLDFAKGVNGFDVILGDHTDIQVNTVINGARVVENRSKGLTYARVELTVVPWNGFVAKSSATILSPVKSQVTPDPAVEAMLQPYRAQLAAELDAVIGVATDVFPRGNNVERLVEVAIGNLAADAMRVKYGTQLAFCNGGGLRTSIPSSYTPANTMLRRLTPGYAAGPPYDIVRGDALAVLPFGNVIMTRTVTGAQLWQAMENGISGLPTAAGRFPQISGFGFTYSASAPAGSRIQEIHLANGTPIAANGTTYTLAVPDFLNAGGDGYTMLLDGQGTSREIHAEVLIEHIQALGTITPTVEGRIVAVP</sequence>
<dbReference type="PANTHER" id="PTHR11575:SF24">
    <property type="entry name" value="5'-NUCLEOTIDASE"/>
    <property type="match status" value="1"/>
</dbReference>
<dbReference type="InterPro" id="IPR036907">
    <property type="entry name" value="5'-Nucleotdase_C_sf"/>
</dbReference>
<dbReference type="Gene3D" id="3.60.21.10">
    <property type="match status" value="1"/>
</dbReference>
<dbReference type="Pfam" id="PF04885">
    <property type="entry name" value="Stig1"/>
    <property type="match status" value="3"/>
</dbReference>
<evidence type="ECO:0000259" key="3">
    <source>
        <dbReference type="Pfam" id="PF00149"/>
    </source>
</evidence>
<feature type="chain" id="PRO_5045053708" evidence="2">
    <location>
        <begin position="30"/>
        <end position="806"/>
    </location>
</feature>
<dbReference type="EMBL" id="JAQNDO010000001">
    <property type="protein sequence ID" value="MDC0739897.1"/>
    <property type="molecule type" value="Genomic_DNA"/>
</dbReference>
<dbReference type="Gene3D" id="3.90.780.10">
    <property type="entry name" value="5'-Nucleotidase, C-terminal domain"/>
    <property type="match status" value="1"/>
</dbReference>
<comment type="caution">
    <text evidence="5">The sequence shown here is derived from an EMBL/GenBank/DDBJ whole genome shotgun (WGS) entry which is preliminary data.</text>
</comment>
<dbReference type="InterPro" id="IPR006969">
    <property type="entry name" value="Stig-like"/>
</dbReference>
<dbReference type="SUPFAM" id="SSF55816">
    <property type="entry name" value="5'-nucleotidase (syn. UDP-sugar hydrolase), C-terminal domain"/>
    <property type="match status" value="1"/>
</dbReference>
<name>A0ABT5EES8_9BACT</name>
<keyword evidence="1 2" id="KW-0732">Signal</keyword>
<accession>A0ABT5EES8</accession>
<dbReference type="PANTHER" id="PTHR11575">
    <property type="entry name" value="5'-NUCLEOTIDASE-RELATED"/>
    <property type="match status" value="1"/>
</dbReference>
<dbReference type="PRINTS" id="PR01607">
    <property type="entry name" value="APYRASEFAMLY"/>
</dbReference>
<feature type="domain" description="Calcineurin-like phosphoesterase" evidence="3">
    <location>
        <begin position="302"/>
        <end position="413"/>
    </location>
</feature>
<evidence type="ECO:0000256" key="1">
    <source>
        <dbReference type="ARBA" id="ARBA00022729"/>
    </source>
</evidence>
<dbReference type="InterPro" id="IPR008334">
    <property type="entry name" value="5'-Nucleotdase_C"/>
</dbReference>
<keyword evidence="6" id="KW-1185">Reference proteome</keyword>